<protein>
    <submittedName>
        <fullName evidence="3">Uncharacterized protein</fullName>
    </submittedName>
</protein>
<keyword evidence="5" id="KW-1185">Reference proteome</keyword>
<organism evidence="3">
    <name type="scientific">Kwoniella bestiolae CBS 10118</name>
    <dbReference type="NCBI Taxonomy" id="1296100"/>
    <lineage>
        <taxon>Eukaryota</taxon>
        <taxon>Fungi</taxon>
        <taxon>Dikarya</taxon>
        <taxon>Basidiomycota</taxon>
        <taxon>Agaricomycotina</taxon>
        <taxon>Tremellomycetes</taxon>
        <taxon>Tremellales</taxon>
        <taxon>Cryptococcaceae</taxon>
        <taxon>Kwoniella</taxon>
    </lineage>
</organism>
<dbReference type="GeneID" id="30212328"/>
<feature type="region of interest" description="Disordered" evidence="1">
    <location>
        <begin position="179"/>
        <end position="207"/>
    </location>
</feature>
<evidence type="ECO:0000256" key="2">
    <source>
        <dbReference type="SAM" id="SignalP"/>
    </source>
</evidence>
<dbReference type="KEGG" id="kbi:30212328"/>
<reference evidence="4" key="2">
    <citation type="submission" date="2013-07" db="EMBL/GenBank/DDBJ databases">
        <authorList>
            <consortium name="The Broad Institute Genome Sequencing Platform"/>
            <person name="Cuomo C."/>
            <person name="Litvintseva A."/>
            <person name="Chen Y."/>
            <person name="Heitman J."/>
            <person name="Sun S."/>
            <person name="Springer D."/>
            <person name="Dromer F."/>
            <person name="Young S.K."/>
            <person name="Zeng Q."/>
            <person name="Gargeya S."/>
            <person name="Fitzgerald M."/>
            <person name="Abouelleil A."/>
            <person name="Alvarado L."/>
            <person name="Berlin A.M."/>
            <person name="Chapman S.B."/>
            <person name="Dewar J."/>
            <person name="Goldberg J."/>
            <person name="Griggs A."/>
            <person name="Gujja S."/>
            <person name="Hansen M."/>
            <person name="Howarth C."/>
            <person name="Imamovic A."/>
            <person name="Larimer J."/>
            <person name="McCowan C."/>
            <person name="Murphy C."/>
            <person name="Pearson M."/>
            <person name="Priest M."/>
            <person name="Roberts A."/>
            <person name="Saif S."/>
            <person name="Shea T."/>
            <person name="Sykes S."/>
            <person name="Wortman J."/>
            <person name="Nusbaum C."/>
            <person name="Birren B."/>
        </authorList>
    </citation>
    <scope>NUCLEOTIDE SEQUENCE</scope>
    <source>
        <strain evidence="4">CBS 10118</strain>
    </source>
</reference>
<dbReference type="AlphaFoldDB" id="A0A1B9FU32"/>
<reference evidence="4" key="4">
    <citation type="submission" date="2024-02" db="EMBL/GenBank/DDBJ databases">
        <title>Comparative genomics of Cryptococcus and Kwoniella reveals pathogenesis evolution and contrasting modes of karyotype evolution via chromosome fusion or intercentromeric recombination.</title>
        <authorList>
            <person name="Coelho M.A."/>
            <person name="David-Palma M."/>
            <person name="Shea T."/>
            <person name="Bowers K."/>
            <person name="McGinley-Smith S."/>
            <person name="Mohammad A.W."/>
            <person name="Gnirke A."/>
            <person name="Yurkov A.M."/>
            <person name="Nowrousian M."/>
            <person name="Sun S."/>
            <person name="Cuomo C.A."/>
            <person name="Heitman J."/>
        </authorList>
    </citation>
    <scope>NUCLEOTIDE SEQUENCE</scope>
    <source>
        <strain evidence="4">CBS 10118</strain>
    </source>
</reference>
<reference evidence="3" key="3">
    <citation type="submission" date="2014-01" db="EMBL/GenBank/DDBJ databases">
        <title>Evolution of pathogenesis and genome organization in the Tremellales.</title>
        <authorList>
            <person name="Cuomo C."/>
            <person name="Litvintseva A."/>
            <person name="Heitman J."/>
            <person name="Chen Y."/>
            <person name="Sun S."/>
            <person name="Springer D."/>
            <person name="Dromer F."/>
            <person name="Young S."/>
            <person name="Zeng Q."/>
            <person name="Chapman S."/>
            <person name="Gujja S."/>
            <person name="Saif S."/>
            <person name="Birren B."/>
        </authorList>
    </citation>
    <scope>NUCLEOTIDE SEQUENCE</scope>
    <source>
        <strain evidence="3">CBS 10118</strain>
    </source>
</reference>
<sequence>MLKSLYILVISLTLITVSQAVPTKSTGESFWNSLNRTRPSPARRGCSTNAECLRTGQSLIKPHRRSPTTRALAPRQSAGFPRMYNAIRVTSTSGQEYGWVENFQTTSLQFSNDPTLAMSINYVENANAADPLTLTISSDQRPSGFPYLAAQPAVPADESQSDLRSGSFNYATLTAGSINHPAGPPYTGPEDTYYDSDDSNETNSQGTETAIVSGGYGSQLSSELEAELELTTLMCGQWVVNPDTLEITAQWINADGSKPPTAIVAYLRNNLLLLSGDGPIFKSTYGQYGEIMTLHFDTLPETP</sequence>
<evidence type="ECO:0000313" key="5">
    <source>
        <dbReference type="Proteomes" id="UP000092730"/>
    </source>
</evidence>
<evidence type="ECO:0000256" key="1">
    <source>
        <dbReference type="SAM" id="MobiDB-lite"/>
    </source>
</evidence>
<evidence type="ECO:0000313" key="4">
    <source>
        <dbReference type="EMBL" id="WVW86738.1"/>
    </source>
</evidence>
<accession>A0A1B9FU32</accession>
<evidence type="ECO:0000313" key="3">
    <source>
        <dbReference type="EMBL" id="OCF22284.1"/>
    </source>
</evidence>
<name>A0A1B9FU32_9TREE</name>
<feature type="signal peptide" evidence="2">
    <location>
        <begin position="1"/>
        <end position="20"/>
    </location>
</feature>
<keyword evidence="2" id="KW-0732">Signal</keyword>
<proteinExistence type="predicted"/>
<dbReference type="EMBL" id="KI894025">
    <property type="protein sequence ID" value="OCF22284.1"/>
    <property type="molecule type" value="Genomic_DNA"/>
</dbReference>
<dbReference type="OrthoDB" id="4584900at2759"/>
<dbReference type="VEuPathDB" id="FungiDB:I302_07929"/>
<dbReference type="EMBL" id="CP144548">
    <property type="protein sequence ID" value="WVW86738.1"/>
    <property type="molecule type" value="Genomic_DNA"/>
</dbReference>
<dbReference type="RefSeq" id="XP_019043354.1">
    <property type="nucleotide sequence ID" value="XM_019194518.1"/>
</dbReference>
<reference evidence="3" key="1">
    <citation type="submission" date="2013-07" db="EMBL/GenBank/DDBJ databases">
        <title>The Genome Sequence of Cryptococcus bestiolae CBS10118.</title>
        <authorList>
            <consortium name="The Broad Institute Genome Sequencing Platform"/>
            <person name="Cuomo C."/>
            <person name="Litvintseva A."/>
            <person name="Chen Y."/>
            <person name="Heitman J."/>
            <person name="Sun S."/>
            <person name="Springer D."/>
            <person name="Dromer F."/>
            <person name="Young S.K."/>
            <person name="Zeng Q."/>
            <person name="Gargeya S."/>
            <person name="Fitzgerald M."/>
            <person name="Abouelleil A."/>
            <person name="Alvarado L."/>
            <person name="Berlin A.M."/>
            <person name="Chapman S.B."/>
            <person name="Dewar J."/>
            <person name="Goldberg J."/>
            <person name="Griggs A."/>
            <person name="Gujja S."/>
            <person name="Hansen M."/>
            <person name="Howarth C."/>
            <person name="Imamovic A."/>
            <person name="Larimer J."/>
            <person name="McCowan C."/>
            <person name="Murphy C."/>
            <person name="Pearson M."/>
            <person name="Priest M."/>
            <person name="Roberts A."/>
            <person name="Saif S."/>
            <person name="Shea T."/>
            <person name="Sykes S."/>
            <person name="Wortman J."/>
            <person name="Nusbaum C."/>
            <person name="Birren B."/>
        </authorList>
    </citation>
    <scope>NUCLEOTIDE SEQUENCE [LARGE SCALE GENOMIC DNA]</scope>
    <source>
        <strain evidence="3">CBS 10118</strain>
    </source>
</reference>
<gene>
    <name evidence="3" type="ORF">I302_07929</name>
    <name evidence="4" type="ORF">I302_108792</name>
</gene>
<feature type="chain" id="PRO_5042334636" evidence="2">
    <location>
        <begin position="21"/>
        <end position="303"/>
    </location>
</feature>
<dbReference type="Proteomes" id="UP000092730">
    <property type="component" value="Chromosome 8"/>
</dbReference>